<dbReference type="CDD" id="cd18389">
    <property type="entry name" value="BTB_POZ_KCTD2"/>
    <property type="match status" value="1"/>
</dbReference>
<keyword evidence="4" id="KW-1185">Reference proteome</keyword>
<dbReference type="SUPFAM" id="SSF54695">
    <property type="entry name" value="POZ domain"/>
    <property type="match status" value="1"/>
</dbReference>
<dbReference type="InterPro" id="IPR000210">
    <property type="entry name" value="BTB/POZ_dom"/>
</dbReference>
<dbReference type="Gene3D" id="3.30.710.10">
    <property type="entry name" value="Potassium Channel Kv1.1, Chain A"/>
    <property type="match status" value="1"/>
</dbReference>
<evidence type="ECO:0000313" key="4">
    <source>
        <dbReference type="Proteomes" id="UP000518266"/>
    </source>
</evidence>
<sequence length="319" mass="35104">MAELHVVESSGTGTIEQPEQHRDVRGSVRLASPTLMVPPRSSQLSPGGVSSGSGGRSVFGFPGKSNPSSPSEPADKPGSRWVRLNVGGTYFVTTKQTLCRDPKSFLSRLCQEDPDLDSDKDETGAYLIDRDPTYFGPILNYLRHGKLIMDKNLAEDGVLEEAEFYNIASLVRLVKERIRDNENRTSQGPVKHVYRVLQCQEEELTQMVSTMSDGWKFEQLISIGSSYNYGNEDQAEFLCVVSRELNNSTNGIVIEPTEKAKTHEFPLYLSNITSFYIVIIIDAPPLLLWFRAAGVRPPPSSAATPPSSVAGCGTLQGQF</sequence>
<dbReference type="EMBL" id="JAAKFY010000008">
    <property type="protein sequence ID" value="KAF3853959.1"/>
    <property type="molecule type" value="Genomic_DNA"/>
</dbReference>
<dbReference type="AlphaFoldDB" id="A0A7J5YYT7"/>
<dbReference type="InterPro" id="IPR011333">
    <property type="entry name" value="SKP1/BTB/POZ_sf"/>
</dbReference>
<dbReference type="InterPro" id="IPR003131">
    <property type="entry name" value="T1-type_BTB"/>
</dbReference>
<feature type="region of interest" description="Disordered" evidence="1">
    <location>
        <begin position="1"/>
        <end position="80"/>
    </location>
</feature>
<reference evidence="3 4" key="1">
    <citation type="submission" date="2020-03" db="EMBL/GenBank/DDBJ databases">
        <title>Dissostichus mawsoni Genome sequencing and assembly.</title>
        <authorList>
            <person name="Park H."/>
        </authorList>
    </citation>
    <scope>NUCLEOTIDE SEQUENCE [LARGE SCALE GENOMIC DNA]</scope>
    <source>
        <strain evidence="3">DM0001</strain>
        <tissue evidence="3">Muscle</tissue>
    </source>
</reference>
<dbReference type="Proteomes" id="UP000518266">
    <property type="component" value="Unassembled WGS sequence"/>
</dbReference>
<dbReference type="GO" id="GO:0097602">
    <property type="term" value="F:cullin family protein binding"/>
    <property type="evidence" value="ECO:0007669"/>
    <property type="project" value="TreeGrafter"/>
</dbReference>
<dbReference type="PANTHER" id="PTHR14958">
    <property type="entry name" value="POTASSIUM CHANNEL TETRAMERISATION DOMAIN CONTAINING PROTEIN"/>
    <property type="match status" value="1"/>
</dbReference>
<dbReference type="GO" id="GO:0043161">
    <property type="term" value="P:proteasome-mediated ubiquitin-dependent protein catabolic process"/>
    <property type="evidence" value="ECO:0007669"/>
    <property type="project" value="TreeGrafter"/>
</dbReference>
<dbReference type="FunFam" id="3.30.70.2000:FF:000001">
    <property type="entry name" value="Potassium channel tetramerization domain-containing 17"/>
    <property type="match status" value="1"/>
</dbReference>
<evidence type="ECO:0000313" key="3">
    <source>
        <dbReference type="EMBL" id="KAF3853959.1"/>
    </source>
</evidence>
<protein>
    <recommendedName>
        <fullName evidence="2">BTB domain-containing protein</fullName>
    </recommendedName>
</protein>
<dbReference type="GO" id="GO:0051260">
    <property type="term" value="P:protein homooligomerization"/>
    <property type="evidence" value="ECO:0007669"/>
    <property type="project" value="InterPro"/>
</dbReference>
<gene>
    <name evidence="3" type="ORF">F7725_014647</name>
</gene>
<dbReference type="GO" id="GO:0005737">
    <property type="term" value="C:cytoplasm"/>
    <property type="evidence" value="ECO:0007669"/>
    <property type="project" value="TreeGrafter"/>
</dbReference>
<dbReference type="Gene3D" id="6.10.140.750">
    <property type="match status" value="1"/>
</dbReference>
<accession>A0A7J5YYT7</accession>
<dbReference type="Pfam" id="PF02214">
    <property type="entry name" value="BTB_2"/>
    <property type="match status" value="1"/>
</dbReference>
<evidence type="ECO:0000259" key="2">
    <source>
        <dbReference type="SMART" id="SM00225"/>
    </source>
</evidence>
<dbReference type="GO" id="GO:0031463">
    <property type="term" value="C:Cul3-RING ubiquitin ligase complex"/>
    <property type="evidence" value="ECO:0007669"/>
    <property type="project" value="TreeGrafter"/>
</dbReference>
<dbReference type="OrthoDB" id="1244179at2759"/>
<proteinExistence type="predicted"/>
<comment type="caution">
    <text evidence="3">The sequence shown here is derived from an EMBL/GenBank/DDBJ whole genome shotgun (WGS) entry which is preliminary data.</text>
</comment>
<dbReference type="PANTHER" id="PTHR14958:SF22">
    <property type="entry name" value="BTB_POZ DOMAIN-CONTAINING PROTEIN KCTD2"/>
    <property type="match status" value="1"/>
</dbReference>
<dbReference type="FunFam" id="3.30.710.10:FF:000005">
    <property type="entry name" value="Potassium channel tetramerization domain-containing 17"/>
    <property type="match status" value="1"/>
</dbReference>
<feature type="domain" description="BTB" evidence="2">
    <location>
        <begin position="80"/>
        <end position="182"/>
    </location>
</feature>
<dbReference type="SMART" id="SM00225">
    <property type="entry name" value="BTB"/>
    <property type="match status" value="1"/>
</dbReference>
<dbReference type="Gene3D" id="3.30.70.2000">
    <property type="match status" value="1"/>
</dbReference>
<name>A0A7J5YYT7_DISMA</name>
<evidence type="ECO:0000256" key="1">
    <source>
        <dbReference type="SAM" id="MobiDB-lite"/>
    </source>
</evidence>
<organism evidence="3 4">
    <name type="scientific">Dissostichus mawsoni</name>
    <name type="common">Antarctic cod</name>
    <dbReference type="NCBI Taxonomy" id="36200"/>
    <lineage>
        <taxon>Eukaryota</taxon>
        <taxon>Metazoa</taxon>
        <taxon>Chordata</taxon>
        <taxon>Craniata</taxon>
        <taxon>Vertebrata</taxon>
        <taxon>Euteleostomi</taxon>
        <taxon>Actinopterygii</taxon>
        <taxon>Neopterygii</taxon>
        <taxon>Teleostei</taxon>
        <taxon>Neoteleostei</taxon>
        <taxon>Acanthomorphata</taxon>
        <taxon>Eupercaria</taxon>
        <taxon>Perciformes</taxon>
        <taxon>Notothenioidei</taxon>
        <taxon>Nototheniidae</taxon>
        <taxon>Dissostichus</taxon>
    </lineage>
</organism>